<name>A0A4R5FTD5_9ACTN</name>
<dbReference type="Proteomes" id="UP000295136">
    <property type="component" value="Unassembled WGS sequence"/>
</dbReference>
<keyword evidence="1" id="KW-0378">Hydrolase</keyword>
<dbReference type="SUPFAM" id="SSF53474">
    <property type="entry name" value="alpha/beta-Hydrolases"/>
    <property type="match status" value="1"/>
</dbReference>
<dbReference type="GO" id="GO:0016787">
    <property type="term" value="F:hydrolase activity"/>
    <property type="evidence" value="ECO:0007669"/>
    <property type="project" value="UniProtKB-KW"/>
</dbReference>
<comment type="caution">
    <text evidence="1">The sequence shown here is derived from an EMBL/GenBank/DDBJ whole genome shotgun (WGS) entry which is preliminary data.</text>
</comment>
<dbReference type="Gene3D" id="3.40.50.1820">
    <property type="entry name" value="alpha/beta hydrolase"/>
    <property type="match status" value="2"/>
</dbReference>
<dbReference type="InterPro" id="IPR029058">
    <property type="entry name" value="AB_hydrolase_fold"/>
</dbReference>
<accession>A0A4R5FTD5</accession>
<protein>
    <submittedName>
        <fullName evidence="1">Alpha/beta hydrolase</fullName>
    </submittedName>
</protein>
<reference evidence="1 2" key="1">
    <citation type="submission" date="2019-03" db="EMBL/GenBank/DDBJ databases">
        <title>Draft genome sequences of novel Actinobacteria.</title>
        <authorList>
            <person name="Sahin N."/>
            <person name="Ay H."/>
            <person name="Saygin H."/>
        </authorList>
    </citation>
    <scope>NUCLEOTIDE SEQUENCE [LARGE SCALE GENOMIC DNA]</scope>
    <source>
        <strain evidence="1 2">6K102</strain>
    </source>
</reference>
<proteinExistence type="predicted"/>
<evidence type="ECO:0000313" key="1">
    <source>
        <dbReference type="EMBL" id="TDE56166.1"/>
    </source>
</evidence>
<evidence type="ECO:0000313" key="2">
    <source>
        <dbReference type="Proteomes" id="UP000295136"/>
    </source>
</evidence>
<sequence>MLSRELLPIPMTPGGRLDINSGVARMSGKIWATLWKNDLRPPSTAVLIVHPASNFIGHYALEDLAARGVAAVGLATRYVGNDSALIMENCLLDIGAAIRHLRELGYQRVVLVGNSGGGGLAALYQAQAENPTITHTPAGDPVDVAGAGLIPADKIVMAMAHPGRAVVYTEGLDPAITDEQRPFDRDASLDMFDPANGPAYGEEFVERYRLAQIDRNRRITAWAREQIEALRGYVRESAAGEAREKVAPDDLPFVVHGTAADPRFLDLTLDPSDRRPGTLWGSPWAANFQPASLGHLTSLRSWLSQWSYDDSRANAYVALPEVQAPVMVVYGSADCAAFPSHARTMYEAVAHDRRELVEIKGADHYFQGRPDLAEIMCDHIAEWSK</sequence>
<dbReference type="AlphaFoldDB" id="A0A4R5FTD5"/>
<keyword evidence="2" id="KW-1185">Reference proteome</keyword>
<dbReference type="EMBL" id="SMLD01000022">
    <property type="protein sequence ID" value="TDE56166.1"/>
    <property type="molecule type" value="Genomic_DNA"/>
</dbReference>
<organism evidence="1 2">
    <name type="scientific">Nonomuraea mesophila</name>
    <dbReference type="NCBI Taxonomy" id="2530382"/>
    <lineage>
        <taxon>Bacteria</taxon>
        <taxon>Bacillati</taxon>
        <taxon>Actinomycetota</taxon>
        <taxon>Actinomycetes</taxon>
        <taxon>Streptosporangiales</taxon>
        <taxon>Streptosporangiaceae</taxon>
        <taxon>Nonomuraea</taxon>
    </lineage>
</organism>
<gene>
    <name evidence="1" type="ORF">E1295_11405</name>
</gene>